<dbReference type="RefSeq" id="WP_068322556.1">
    <property type="nucleotide sequence ID" value="NZ_CP010835.1"/>
</dbReference>
<dbReference type="GeneID" id="28491488"/>
<name>A0A127BBK5_9EURY</name>
<reference evidence="2" key="1">
    <citation type="submission" date="2015-02" db="EMBL/GenBank/DDBJ databases">
        <title>Pyrococcus kukulkanii sp. nov., a novel hyperthermophilic archaeon isolated from a deep-sea hydrothermal vent at the Guaymas Basin.</title>
        <authorList>
            <person name="Oger P.M."/>
            <person name="Callac N."/>
            <person name="Jebbar M."/>
            <person name="Godfroy A."/>
        </authorList>
    </citation>
    <scope>NUCLEOTIDE SEQUENCE [LARGE SCALE GENOMIC DNA]</scope>
    <source>
        <strain evidence="2">NCB100</strain>
    </source>
</reference>
<dbReference type="PATRIC" id="fig|1609559.3.peg.1383"/>
<protein>
    <submittedName>
        <fullName evidence="1">Uncharacterized protein</fullName>
    </submittedName>
</protein>
<evidence type="ECO:0000313" key="2">
    <source>
        <dbReference type="Proteomes" id="UP000070587"/>
    </source>
</evidence>
<gene>
    <name evidence="1" type="ORF">TQ32_06590</name>
</gene>
<dbReference type="AlphaFoldDB" id="A0A127BBK5"/>
<dbReference type="KEGG" id="pyc:TQ32_06590"/>
<reference evidence="1 2" key="2">
    <citation type="journal article" date="2016" name="Int. J. Syst. Evol. Microbiol.">
        <title>Pyrococcus kukulkanii sp. nov., a hyperthermophilic, piezophilic archaeon isolated from a deep-sea hydrothermal vent.</title>
        <authorList>
            <person name="Callac N."/>
            <person name="Oger P."/>
            <person name="Lesongeur F."/>
            <person name="Rattray J.E."/>
            <person name="Vannier P."/>
            <person name="Michoud G."/>
            <person name="Beauverger M."/>
            <person name="Gayet N."/>
            <person name="Rouxel O."/>
            <person name="Jebbar M."/>
            <person name="Godfroy A."/>
        </authorList>
    </citation>
    <scope>NUCLEOTIDE SEQUENCE [LARGE SCALE GENOMIC DNA]</scope>
    <source>
        <strain evidence="1 2">NCB100</strain>
    </source>
</reference>
<sequence length="193" mass="22200">MPEVEAQTQTKIETSKRKTEYDLEVVVPHRKLVLAGSLLAKAMPPVAVLSPEDVEEMARKMKRTSRTVLAALRYSGLVLLLRKDGKKHWIYLKGMDVDTMKRVLSKKAKSLNPWAKKVLEYSQEEIHRMAEEKGVSVRKLLANLKEDYLVIRLKYPREIKYVIFKGVKLSEALKALEEFTRVLNGQPPEEVKN</sequence>
<dbReference type="Proteomes" id="UP000070587">
    <property type="component" value="Chromosome"/>
</dbReference>
<organism evidence="1 2">
    <name type="scientific">Pyrococcus kukulkanii</name>
    <dbReference type="NCBI Taxonomy" id="1609559"/>
    <lineage>
        <taxon>Archaea</taxon>
        <taxon>Methanobacteriati</taxon>
        <taxon>Methanobacteriota</taxon>
        <taxon>Thermococci</taxon>
        <taxon>Thermococcales</taxon>
        <taxon>Thermococcaceae</taxon>
        <taxon>Pyrococcus</taxon>
    </lineage>
</organism>
<dbReference type="STRING" id="1609559.TQ32_06590"/>
<proteinExistence type="predicted"/>
<dbReference type="EMBL" id="CP010835">
    <property type="protein sequence ID" value="AMM54179.1"/>
    <property type="molecule type" value="Genomic_DNA"/>
</dbReference>
<accession>A0A127BBK5</accession>
<evidence type="ECO:0000313" key="1">
    <source>
        <dbReference type="EMBL" id="AMM54179.1"/>
    </source>
</evidence>